<dbReference type="GO" id="GO:0005543">
    <property type="term" value="F:phospholipid binding"/>
    <property type="evidence" value="ECO:0007669"/>
    <property type="project" value="TreeGrafter"/>
</dbReference>
<dbReference type="SUPFAM" id="SSF48464">
    <property type="entry name" value="ENTH/VHS domain"/>
    <property type="match status" value="1"/>
</dbReference>
<accession>A0A7J8JEH9</accession>
<dbReference type="CDD" id="cd16990">
    <property type="entry name" value="ENTH_Epsin"/>
    <property type="match status" value="1"/>
</dbReference>
<dbReference type="SMART" id="SM00273">
    <property type="entry name" value="ENTH"/>
    <property type="match status" value="1"/>
</dbReference>
<sequence>MAFRRQVKNFVKNYSDAEIKVREATSNDPWGPSSSLMLDISDLTFNTISLSEIMNMLWQRLNDHGKNWRHVYKSLTLMDYLIKNGSKKVIQHCREGFCNLQTLKDFQHVDEAGKDQGYHIREKSKQVITLLMDEQLLHKEREVACRTRRRTSHSMTFPKRLPGTGNSPTACASAPTPETPASEKKQKLLKVARLHKKKNASKAGFKQEQCQDIQLSGGAVLSQETLPLEFNAWKSTEDLMLFYEDDPEPLSPTIPPTIISSTVWLSEGQAGAGNLWDADAMPTPSEKNPSLQANVDLDKKSYSTSTNTVTAGPLQMPLEKQSTAKSFETLTTLPAFWSSSRKEHISPNLRVSKSDSTFHNQASVETLYVSPSFKTFDSVEKIVINKNLQEPTQPSTVQTDDENLKTLTTLVSTTSEGTSSFSALSVSSPDSASPEKSVPVLPPALAGPSFWTLSHPQSSAFFKDKDKTASACCPFGPMGAVSSDEEESDNLSLPGLLPANSDPAKKKISRFSSHNWVEFSTQNVDHFTSMSCSTFQTTEGLPRETEANSSIPVLLGEVKNAIVKLHEDLSMVIRELSVINTHLVNMSGNSLQISMSLPFPQSSEESSDQI</sequence>
<gene>
    <name evidence="3" type="ORF">HJG63_004506</name>
</gene>
<dbReference type="GO" id="GO:0006897">
    <property type="term" value="P:endocytosis"/>
    <property type="evidence" value="ECO:0007669"/>
    <property type="project" value="TreeGrafter"/>
</dbReference>
<comment type="caution">
    <text evidence="3">The sequence shown here is derived from an EMBL/GenBank/DDBJ whole genome shotgun (WGS) entry which is preliminary data.</text>
</comment>
<dbReference type="GO" id="GO:0030125">
    <property type="term" value="C:clathrin vesicle coat"/>
    <property type="evidence" value="ECO:0007669"/>
    <property type="project" value="TreeGrafter"/>
</dbReference>
<dbReference type="EMBL" id="JACASE010000002">
    <property type="protein sequence ID" value="KAF6494715.1"/>
    <property type="molecule type" value="Genomic_DNA"/>
</dbReference>
<dbReference type="InterPro" id="IPR013809">
    <property type="entry name" value="ENTH"/>
</dbReference>
<evidence type="ECO:0000256" key="1">
    <source>
        <dbReference type="SAM" id="MobiDB-lite"/>
    </source>
</evidence>
<dbReference type="OrthoDB" id="4033880at2759"/>
<feature type="region of interest" description="Disordered" evidence="1">
    <location>
        <begin position="419"/>
        <end position="438"/>
    </location>
</feature>
<dbReference type="AlphaFoldDB" id="A0A7J8JEH9"/>
<name>A0A7J8JEH9_ROUAE</name>
<dbReference type="PANTHER" id="PTHR12276:SF57">
    <property type="entry name" value="ENTH DOMAIN-CONTAINING PROTEIN 1"/>
    <property type="match status" value="1"/>
</dbReference>
<dbReference type="FunFam" id="1.25.40.90:FF:000006">
    <property type="entry name" value="Clathrin interactor 1"/>
    <property type="match status" value="1"/>
</dbReference>
<dbReference type="GO" id="GO:0030276">
    <property type="term" value="F:clathrin binding"/>
    <property type="evidence" value="ECO:0007669"/>
    <property type="project" value="TreeGrafter"/>
</dbReference>
<dbReference type="Gene3D" id="1.25.40.90">
    <property type="match status" value="1"/>
</dbReference>
<dbReference type="Pfam" id="PF01417">
    <property type="entry name" value="ENTH"/>
    <property type="match status" value="1"/>
</dbReference>
<proteinExistence type="predicted"/>
<dbReference type="Proteomes" id="UP000593571">
    <property type="component" value="Unassembled WGS sequence"/>
</dbReference>
<evidence type="ECO:0000313" key="4">
    <source>
        <dbReference type="Proteomes" id="UP000593571"/>
    </source>
</evidence>
<evidence type="ECO:0000259" key="2">
    <source>
        <dbReference type="PROSITE" id="PS50942"/>
    </source>
</evidence>
<evidence type="ECO:0000313" key="3">
    <source>
        <dbReference type="EMBL" id="KAF6494715.1"/>
    </source>
</evidence>
<dbReference type="InterPro" id="IPR008942">
    <property type="entry name" value="ENTH_VHS"/>
</dbReference>
<dbReference type="GO" id="GO:0005886">
    <property type="term" value="C:plasma membrane"/>
    <property type="evidence" value="ECO:0007669"/>
    <property type="project" value="TreeGrafter"/>
</dbReference>
<dbReference type="PANTHER" id="PTHR12276">
    <property type="entry name" value="EPSIN/ENT-RELATED"/>
    <property type="match status" value="1"/>
</dbReference>
<dbReference type="PROSITE" id="PS50942">
    <property type="entry name" value="ENTH"/>
    <property type="match status" value="1"/>
</dbReference>
<organism evidence="3 4">
    <name type="scientific">Rousettus aegyptiacus</name>
    <name type="common">Egyptian fruit bat</name>
    <name type="synonym">Pteropus aegyptiacus</name>
    <dbReference type="NCBI Taxonomy" id="9407"/>
    <lineage>
        <taxon>Eukaryota</taxon>
        <taxon>Metazoa</taxon>
        <taxon>Chordata</taxon>
        <taxon>Craniata</taxon>
        <taxon>Vertebrata</taxon>
        <taxon>Euteleostomi</taxon>
        <taxon>Mammalia</taxon>
        <taxon>Eutheria</taxon>
        <taxon>Laurasiatheria</taxon>
        <taxon>Chiroptera</taxon>
        <taxon>Yinpterochiroptera</taxon>
        <taxon>Pteropodoidea</taxon>
        <taxon>Pteropodidae</taxon>
        <taxon>Rousettinae</taxon>
        <taxon>Rousettus</taxon>
    </lineage>
</organism>
<feature type="domain" description="ENTH" evidence="2">
    <location>
        <begin position="9"/>
        <end position="141"/>
    </location>
</feature>
<reference evidence="3 4" key="1">
    <citation type="journal article" date="2020" name="Nature">
        <title>Six reference-quality genomes reveal evolution of bat adaptations.</title>
        <authorList>
            <person name="Jebb D."/>
            <person name="Huang Z."/>
            <person name="Pippel M."/>
            <person name="Hughes G.M."/>
            <person name="Lavrichenko K."/>
            <person name="Devanna P."/>
            <person name="Winkler S."/>
            <person name="Jermiin L.S."/>
            <person name="Skirmuntt E.C."/>
            <person name="Katzourakis A."/>
            <person name="Burkitt-Gray L."/>
            <person name="Ray D.A."/>
            <person name="Sullivan K.A.M."/>
            <person name="Roscito J.G."/>
            <person name="Kirilenko B.M."/>
            <person name="Davalos L.M."/>
            <person name="Corthals A.P."/>
            <person name="Power M.L."/>
            <person name="Jones G."/>
            <person name="Ransome R.D."/>
            <person name="Dechmann D.K.N."/>
            <person name="Locatelli A.G."/>
            <person name="Puechmaille S.J."/>
            <person name="Fedrigo O."/>
            <person name="Jarvis E.D."/>
            <person name="Hiller M."/>
            <person name="Vernes S.C."/>
            <person name="Myers E.W."/>
            <person name="Teeling E.C."/>
        </authorList>
    </citation>
    <scope>NUCLEOTIDE SEQUENCE [LARGE SCALE GENOMIC DNA]</scope>
    <source>
        <strain evidence="3">MRouAeg1</strain>
        <tissue evidence="3">Muscle</tissue>
    </source>
</reference>
<dbReference type="GO" id="GO:0005768">
    <property type="term" value="C:endosome"/>
    <property type="evidence" value="ECO:0007669"/>
    <property type="project" value="TreeGrafter"/>
</dbReference>
<feature type="region of interest" description="Disordered" evidence="1">
    <location>
        <begin position="147"/>
        <end position="185"/>
    </location>
</feature>
<keyword evidence="4" id="KW-1185">Reference proteome</keyword>
<protein>
    <submittedName>
        <fullName evidence="3">ENTH domain containing 1</fullName>
    </submittedName>
</protein>